<evidence type="ECO:0000313" key="3">
    <source>
        <dbReference type="EMBL" id="WPB86114.1"/>
    </source>
</evidence>
<name>A0ABZ0PK52_9PROT</name>
<evidence type="ECO:0000313" key="4">
    <source>
        <dbReference type="Proteomes" id="UP001305521"/>
    </source>
</evidence>
<feature type="region of interest" description="Disordered" evidence="1">
    <location>
        <begin position="157"/>
        <end position="227"/>
    </location>
</feature>
<keyword evidence="2" id="KW-0732">Signal</keyword>
<proteinExistence type="predicted"/>
<dbReference type="EMBL" id="CP137852">
    <property type="protein sequence ID" value="WPB86114.1"/>
    <property type="molecule type" value="Genomic_DNA"/>
</dbReference>
<feature type="signal peptide" evidence="2">
    <location>
        <begin position="1"/>
        <end position="26"/>
    </location>
</feature>
<sequence length="227" mass="22144">MNRSLPLRLAALLALGALGACGSSFSANEYSARAVQQANPVQQGVIVGSRRVAIAAGGETGATAGAAAGGAIGGAAAAGNSVSTALGAVGGALLGSLVGTTAERATANTDAVEYIIRKNNDAELISVTQRDQVPIPLGTAVLVIAGNQARVVPDYTATQAEPAARPGQRRTAAPRAEPAPAPPAPVAEPLPPAAPLAQAAPATPDPEPAPVQGLTPIAAPMDAARAP</sequence>
<gene>
    <name evidence="3" type="ORF">R9Z33_04400</name>
</gene>
<protein>
    <recommendedName>
        <fullName evidence="5">Outer membrane lipoprotein SlyB</fullName>
    </recommendedName>
</protein>
<dbReference type="PROSITE" id="PS51257">
    <property type="entry name" value="PROKAR_LIPOPROTEIN"/>
    <property type="match status" value="1"/>
</dbReference>
<reference evidence="3 4" key="1">
    <citation type="submission" date="2023-11" db="EMBL/GenBank/DDBJ databases">
        <title>Arctic aerobic anoxygenic photoheterotroph Sediminicoccus rosea KRV36 adapts its photosynthesis to long days of polar summer.</title>
        <authorList>
            <person name="Tomasch J."/>
            <person name="Kopejtka K."/>
            <person name="Bily T."/>
            <person name="Gardiner A.T."/>
            <person name="Gardian Z."/>
            <person name="Shivaramu S."/>
            <person name="Koblizek M."/>
            <person name="Engelhardt F."/>
            <person name="Kaftan D."/>
        </authorList>
    </citation>
    <scope>NUCLEOTIDE SEQUENCE [LARGE SCALE GENOMIC DNA]</scope>
    <source>
        <strain evidence="3 4">R-30</strain>
    </source>
</reference>
<feature type="compositionally biased region" description="Pro residues" evidence="1">
    <location>
        <begin position="177"/>
        <end position="194"/>
    </location>
</feature>
<accession>A0ABZ0PK52</accession>
<keyword evidence="4" id="KW-1185">Reference proteome</keyword>
<evidence type="ECO:0000256" key="2">
    <source>
        <dbReference type="SAM" id="SignalP"/>
    </source>
</evidence>
<feature type="chain" id="PRO_5046566897" description="Outer membrane lipoprotein SlyB" evidence="2">
    <location>
        <begin position="27"/>
        <end position="227"/>
    </location>
</feature>
<organism evidence="3 4">
    <name type="scientific">Sediminicoccus rosea</name>
    <dbReference type="NCBI Taxonomy" id="1225128"/>
    <lineage>
        <taxon>Bacteria</taxon>
        <taxon>Pseudomonadati</taxon>
        <taxon>Pseudomonadota</taxon>
        <taxon>Alphaproteobacteria</taxon>
        <taxon>Acetobacterales</taxon>
        <taxon>Roseomonadaceae</taxon>
        <taxon>Sediminicoccus</taxon>
    </lineage>
</organism>
<evidence type="ECO:0000256" key="1">
    <source>
        <dbReference type="SAM" id="MobiDB-lite"/>
    </source>
</evidence>
<dbReference type="RefSeq" id="WP_318650090.1">
    <property type="nucleotide sequence ID" value="NZ_CP137852.1"/>
</dbReference>
<evidence type="ECO:0008006" key="5">
    <source>
        <dbReference type="Google" id="ProtNLM"/>
    </source>
</evidence>
<dbReference type="Proteomes" id="UP001305521">
    <property type="component" value="Chromosome"/>
</dbReference>